<evidence type="ECO:0000313" key="2">
    <source>
        <dbReference type="Proteomes" id="UP000198870"/>
    </source>
</evidence>
<dbReference type="STRING" id="419481.SAMN05216233_110188"/>
<keyword evidence="2" id="KW-1185">Reference proteome</keyword>
<dbReference type="Pfam" id="PF10679">
    <property type="entry name" value="DUF2491"/>
    <property type="match status" value="1"/>
</dbReference>
<gene>
    <name evidence="1" type="ORF">SAMN05216233_110188</name>
</gene>
<dbReference type="AlphaFoldDB" id="A0A1G5GIA8"/>
<evidence type="ECO:0008006" key="3">
    <source>
        <dbReference type="Google" id="ProtNLM"/>
    </source>
</evidence>
<proteinExistence type="predicted"/>
<sequence length="235" mass="26027">MGVFNLFKAVAGKKVGEARETLTKGKKEPIDTSLPLQIHLGSSLVLDQTPFLIHGEAITQPQPGAESLVFAYGRIDLGESVAHRFYLESAADPEAKSVLQVVEGDGIEECRLFATLDEIYPESADEWAFWIGEEDGYIGLPAFEDKQGRLYDRVWGDGEGRMAPNEFTETLYLDRFGEKTASVAHASMLYGRWIDEESEMAEYILASREEHTDGSALIQLSSGIDVIPESITVKY</sequence>
<protein>
    <recommendedName>
        <fullName evidence="3">DUF2491 domain-containing protein</fullName>
    </recommendedName>
</protein>
<reference evidence="1 2" key="1">
    <citation type="submission" date="2016-10" db="EMBL/GenBank/DDBJ databases">
        <authorList>
            <person name="de Groot N.N."/>
        </authorList>
    </citation>
    <scope>NUCLEOTIDE SEQUENCE [LARGE SCALE GENOMIC DNA]</scope>
    <source>
        <strain evidence="1 2">AA1</strain>
    </source>
</reference>
<dbReference type="InterPro" id="IPR019621">
    <property type="entry name" value="DUF2491"/>
</dbReference>
<dbReference type="EMBL" id="FMUX01000010">
    <property type="protein sequence ID" value="SCY51306.1"/>
    <property type="molecule type" value="Genomic_DNA"/>
</dbReference>
<name>A0A1G5GIA8_9BACT</name>
<accession>A0A1G5GIA8</accession>
<organism evidence="1 2">
    <name type="scientific">Desulfoluna spongiiphila</name>
    <dbReference type="NCBI Taxonomy" id="419481"/>
    <lineage>
        <taxon>Bacteria</taxon>
        <taxon>Pseudomonadati</taxon>
        <taxon>Thermodesulfobacteriota</taxon>
        <taxon>Desulfobacteria</taxon>
        <taxon>Desulfobacterales</taxon>
        <taxon>Desulfolunaceae</taxon>
        <taxon>Desulfoluna</taxon>
    </lineage>
</organism>
<dbReference type="RefSeq" id="WP_175469839.1">
    <property type="nucleotide sequence ID" value="NZ_FMUX01000010.1"/>
</dbReference>
<dbReference type="Proteomes" id="UP000198870">
    <property type="component" value="Unassembled WGS sequence"/>
</dbReference>
<evidence type="ECO:0000313" key="1">
    <source>
        <dbReference type="EMBL" id="SCY51306.1"/>
    </source>
</evidence>